<gene>
    <name evidence="3" type="ORF">SDC9_76304</name>
</gene>
<evidence type="ECO:0000256" key="2">
    <source>
        <dbReference type="SAM" id="Phobius"/>
    </source>
</evidence>
<proteinExistence type="predicted"/>
<sequence>MKNNILEYIILYVIVACAAVVIATLARVFAVSMGFDSFTTFIVFLVVLAIQVIVYLSIHVVMQNLMLPWIGNGLAKIPYFRKKIEQRQVSPIVIESSIEEKKADIDIPESNVSLEDIRNKQQQNIAKEQEEILNIALDYTRKSFALYLSDEDLDVLCRNIRAYMNRLDEKELNPVKVKELSALDLRHFGWNIWNYFKPRNQMDIANLLKIVFPDVFKGVEVKSIKRHLKDDELKGVIKIEEKFF</sequence>
<reference evidence="3" key="1">
    <citation type="submission" date="2019-08" db="EMBL/GenBank/DDBJ databases">
        <authorList>
            <person name="Kucharzyk K."/>
            <person name="Murdoch R.W."/>
            <person name="Higgins S."/>
            <person name="Loffler F."/>
        </authorList>
    </citation>
    <scope>NUCLEOTIDE SEQUENCE</scope>
</reference>
<evidence type="ECO:0000313" key="3">
    <source>
        <dbReference type="EMBL" id="MPM29763.1"/>
    </source>
</evidence>
<keyword evidence="1" id="KW-0175">Coiled coil</keyword>
<organism evidence="3">
    <name type="scientific">bioreactor metagenome</name>
    <dbReference type="NCBI Taxonomy" id="1076179"/>
    <lineage>
        <taxon>unclassified sequences</taxon>
        <taxon>metagenomes</taxon>
        <taxon>ecological metagenomes</taxon>
    </lineage>
</organism>
<feature type="coiled-coil region" evidence="1">
    <location>
        <begin position="111"/>
        <end position="173"/>
    </location>
</feature>
<keyword evidence="2" id="KW-0812">Transmembrane</keyword>
<dbReference type="AlphaFoldDB" id="A0A644YTG2"/>
<dbReference type="EMBL" id="VSSQ01005601">
    <property type="protein sequence ID" value="MPM29763.1"/>
    <property type="molecule type" value="Genomic_DNA"/>
</dbReference>
<comment type="caution">
    <text evidence="3">The sequence shown here is derived from an EMBL/GenBank/DDBJ whole genome shotgun (WGS) entry which is preliminary data.</text>
</comment>
<evidence type="ECO:0008006" key="4">
    <source>
        <dbReference type="Google" id="ProtNLM"/>
    </source>
</evidence>
<feature type="transmembrane region" description="Helical" evidence="2">
    <location>
        <begin position="9"/>
        <end position="32"/>
    </location>
</feature>
<keyword evidence="2" id="KW-0472">Membrane</keyword>
<accession>A0A644YTG2</accession>
<protein>
    <recommendedName>
        <fullName evidence="4">Mobilization protein</fullName>
    </recommendedName>
</protein>
<name>A0A644YTG2_9ZZZZ</name>
<keyword evidence="2" id="KW-1133">Transmembrane helix</keyword>
<feature type="transmembrane region" description="Helical" evidence="2">
    <location>
        <begin position="38"/>
        <end position="58"/>
    </location>
</feature>
<evidence type="ECO:0000256" key="1">
    <source>
        <dbReference type="SAM" id="Coils"/>
    </source>
</evidence>